<dbReference type="PANTHER" id="PTHR35859:SF4">
    <property type="entry name" value="MEMBRANE CHANNEL PROTEIN, PUTATIVE (AFU_ORTHOLOGUE AFUA_6G11300)-RELATED"/>
    <property type="match status" value="1"/>
</dbReference>
<feature type="transmembrane region" description="Helical" evidence="2">
    <location>
        <begin position="410"/>
        <end position="427"/>
    </location>
</feature>
<comment type="caution">
    <text evidence="5">The sequence shown here is derived from an EMBL/GenBank/DDBJ whole genome shotgun (WGS) entry which is preliminary data.</text>
</comment>
<evidence type="ECO:0000259" key="4">
    <source>
        <dbReference type="Pfam" id="PF23317"/>
    </source>
</evidence>
<feature type="transmembrane region" description="Helical" evidence="2">
    <location>
        <begin position="439"/>
        <end position="457"/>
    </location>
</feature>
<feature type="transmembrane region" description="Helical" evidence="2">
    <location>
        <begin position="536"/>
        <end position="557"/>
    </location>
</feature>
<dbReference type="InterPro" id="IPR056337">
    <property type="entry name" value="LHD_YVC1"/>
</dbReference>
<dbReference type="EMBL" id="NESQ01000071">
    <property type="protein sequence ID" value="PUU80184.1"/>
    <property type="molecule type" value="Genomic_DNA"/>
</dbReference>
<feature type="domain" description="YVC1 N-terminal linker helical" evidence="3">
    <location>
        <begin position="113"/>
        <end position="291"/>
    </location>
</feature>
<organism evidence="5 6">
    <name type="scientific">Tuber borchii</name>
    <name type="common">White truffle</name>
    <dbReference type="NCBI Taxonomy" id="42251"/>
    <lineage>
        <taxon>Eukaryota</taxon>
        <taxon>Fungi</taxon>
        <taxon>Dikarya</taxon>
        <taxon>Ascomycota</taxon>
        <taxon>Pezizomycotina</taxon>
        <taxon>Pezizomycetes</taxon>
        <taxon>Pezizales</taxon>
        <taxon>Tuberaceae</taxon>
        <taxon>Tuber</taxon>
    </lineage>
</organism>
<feature type="domain" description="Calcium channel YVC1-like C-terminal transmembrane" evidence="4">
    <location>
        <begin position="349"/>
        <end position="652"/>
    </location>
</feature>
<feature type="region of interest" description="Disordered" evidence="1">
    <location>
        <begin position="1"/>
        <end position="71"/>
    </location>
</feature>
<accession>A0A2T6ZXK4</accession>
<evidence type="ECO:0000256" key="1">
    <source>
        <dbReference type="SAM" id="MobiDB-lite"/>
    </source>
</evidence>
<feature type="compositionally biased region" description="Polar residues" evidence="1">
    <location>
        <begin position="850"/>
        <end position="863"/>
    </location>
</feature>
<feature type="compositionally biased region" description="Acidic residues" evidence="1">
    <location>
        <begin position="39"/>
        <end position="56"/>
    </location>
</feature>
<dbReference type="Pfam" id="PF23317">
    <property type="entry name" value="YVC1_C"/>
    <property type="match status" value="1"/>
</dbReference>
<evidence type="ECO:0000313" key="6">
    <source>
        <dbReference type="Proteomes" id="UP000244722"/>
    </source>
</evidence>
<feature type="transmembrane region" description="Helical" evidence="2">
    <location>
        <begin position="344"/>
        <end position="362"/>
    </location>
</feature>
<feature type="compositionally biased region" description="Acidic residues" evidence="1">
    <location>
        <begin position="819"/>
        <end position="847"/>
    </location>
</feature>
<feature type="region of interest" description="Disordered" evidence="1">
    <location>
        <begin position="788"/>
        <end position="909"/>
    </location>
</feature>
<protein>
    <recommendedName>
        <fullName evidence="7">Ion transport domain-containing protein</fullName>
    </recommendedName>
</protein>
<keyword evidence="6" id="KW-1185">Reference proteome</keyword>
<feature type="transmembrane region" description="Helical" evidence="2">
    <location>
        <begin position="478"/>
        <end position="499"/>
    </location>
</feature>
<evidence type="ECO:0000313" key="5">
    <source>
        <dbReference type="EMBL" id="PUU80184.1"/>
    </source>
</evidence>
<dbReference type="Proteomes" id="UP000244722">
    <property type="component" value="Unassembled WGS sequence"/>
</dbReference>
<name>A0A2T6ZXK4_TUBBO</name>
<keyword evidence="2" id="KW-0812">Transmembrane</keyword>
<dbReference type="AlphaFoldDB" id="A0A2T6ZXK4"/>
<proteinExistence type="predicted"/>
<sequence length="1096" mass="122893">MLSSLLRSKKKKRRTEHSPFSSAYDETRSDYFQRQADVDQGDSGDNDDSGNDDDASLESSSIVSSGDEENENNPLLPIFSAAELGMKNLPLLLVPQLFGFDNNGRFVDLIPVYTLVHSIRSDIVSRVDTSLTWDQLRSPQVSSFLVKPILSSLMRGPNRLSKGILYSLMANCLQFSKEAYENPGIASVSKTRALLAEILAIKLLKEFSNRELIDALSYDFYPLQGMPPPTAPEAPPGHISFAPAPTRLQRASRISALEIAVRAQAKKFLSHPLVMKQLEAIWTGNIVFHSALDQAHRIKQDKRWPSPGGLTQLMSFRRSATVYDACDASLFKLSRLRVPRYKHITSTFSLAILLLLYVMVLINRSYEITMLEAIFWAWSFGFMMDEIAGFTEAGVSLYFMSLWNSFDMGIYLLFTTFYALRFIGIMIPGEGNYMTNWSYDVLAACAVFLFPRIFSVLDHYRYFSQLIIAFKIMAVDMVALLVLILISCSGFFVAFTSFARDSYSAREICYALFQILMGFTPAAWESWENYNLLGKALLSAFLIICHFLIVTILITVLTNSFAAVAANSQEEHQFLVAVNTLSLVKSDSLFSYTAPLNLLGWILHPLRHVMPFRQYVRLNRTVIKITHFPILLLIFLYERTILGNSIFEQSDVFSKKHARRAVQESLDPLDQGVFSPVARRIRAGSVASHHQDRALDEVFRRPYQGEPSIRSGRKMDVPGGVVASWMKGVVSPTGSPPTEFEDGFNIRRRAIARGRPGFAKLAKRDSYGTIEDLQRNAVLGKPTRSVISDPEEFANTGEMEGLGGFKESRIKPEPVDVIGTEDDGDDEANSRDEEDEEEITNDTEDHDNGEPSSEQETGGENTPTKSTSTKSIPGLPKEPSFTKLTQQALRKQFASRHHLRTDSSQTIKNAFNPPIVQSSEDEFERISPIRLSRQNSERTAVWAVDNASGKKHSPRSSRPQTATRARAMTTPRKFLQSLPNLEGLHLMVPNDEHVRSPSPILDLAQHPEEPQLPSSFATQMAMATGTRGGVADLMLGRMVLSRIGNLEESMKDVKLILHEVKKLNNKGKEKPRSLPDEEFEEKSRGRRGRSDGTVSR</sequence>
<evidence type="ECO:0000256" key="2">
    <source>
        <dbReference type="SAM" id="Phobius"/>
    </source>
</evidence>
<feature type="compositionally biased region" description="Basic and acidic residues" evidence="1">
    <location>
        <begin position="1062"/>
        <end position="1075"/>
    </location>
</feature>
<keyword evidence="2" id="KW-0472">Membrane</keyword>
<feature type="region of interest" description="Disordered" evidence="1">
    <location>
        <begin position="943"/>
        <end position="966"/>
    </location>
</feature>
<dbReference type="InterPro" id="IPR052971">
    <property type="entry name" value="TRP_calcium_channel"/>
</dbReference>
<feature type="transmembrane region" description="Helical" evidence="2">
    <location>
        <begin position="505"/>
        <end position="524"/>
    </location>
</feature>
<evidence type="ECO:0008006" key="7">
    <source>
        <dbReference type="Google" id="ProtNLM"/>
    </source>
</evidence>
<dbReference type="STRING" id="42251.A0A2T6ZXK4"/>
<dbReference type="OrthoDB" id="2373987at2759"/>
<keyword evidence="2" id="KW-1133">Transmembrane helix</keyword>
<gene>
    <name evidence="5" type="ORF">B9Z19DRAFT_1123974</name>
</gene>
<feature type="transmembrane region" description="Helical" evidence="2">
    <location>
        <begin position="618"/>
        <end position="637"/>
    </location>
</feature>
<dbReference type="Pfam" id="PF23190">
    <property type="entry name" value="LHD_TRPY1"/>
    <property type="match status" value="1"/>
</dbReference>
<dbReference type="InterPro" id="IPR056336">
    <property type="entry name" value="YVC1_C"/>
</dbReference>
<feature type="region of interest" description="Disordered" evidence="1">
    <location>
        <begin position="1062"/>
        <end position="1096"/>
    </location>
</feature>
<reference evidence="5 6" key="1">
    <citation type="submission" date="2017-04" db="EMBL/GenBank/DDBJ databases">
        <title>Draft genome sequence of Tuber borchii Vittad., a whitish edible truffle.</title>
        <authorList>
            <consortium name="DOE Joint Genome Institute"/>
            <person name="Murat C."/>
            <person name="Kuo A."/>
            <person name="Barry K.W."/>
            <person name="Clum A."/>
            <person name="Dockter R.B."/>
            <person name="Fauchery L."/>
            <person name="Iotti M."/>
            <person name="Kohler A."/>
            <person name="Labutti K."/>
            <person name="Lindquist E.A."/>
            <person name="Lipzen A."/>
            <person name="Ohm R.A."/>
            <person name="Wang M."/>
            <person name="Grigoriev I.V."/>
            <person name="Zambonelli A."/>
            <person name="Martin F.M."/>
        </authorList>
    </citation>
    <scope>NUCLEOTIDE SEQUENCE [LARGE SCALE GENOMIC DNA]</scope>
    <source>
        <strain evidence="5 6">Tbo3840</strain>
    </source>
</reference>
<dbReference type="PANTHER" id="PTHR35859">
    <property type="entry name" value="NONSELECTIVE CATION CHANNEL PROTEIN"/>
    <property type="match status" value="1"/>
</dbReference>
<feature type="transmembrane region" description="Helical" evidence="2">
    <location>
        <begin position="374"/>
        <end position="398"/>
    </location>
</feature>
<evidence type="ECO:0000259" key="3">
    <source>
        <dbReference type="Pfam" id="PF23190"/>
    </source>
</evidence>